<sequence>LLVTLLSALAPALGAFAFHFGTPGAGLPQHLTLTALVGKNNLSSLECWALTPAFVQSTAPGTVGALSYPDLGATGDISYTLVTEHTNAGLYNAPAPQYDKLLPDAGLAA</sequence>
<comment type="caution">
    <text evidence="2">The sequence shown here is derived from an EMBL/GenBank/DDBJ whole genome shotgun (WGS) entry which is preliminary data.</text>
</comment>
<keyword evidence="1" id="KW-0732">Signal</keyword>
<protein>
    <submittedName>
        <fullName evidence="2">Uncharacterized protein</fullName>
    </submittedName>
</protein>
<dbReference type="EMBL" id="JARJCW010000007">
    <property type="protein sequence ID" value="KAJ7222471.1"/>
    <property type="molecule type" value="Genomic_DNA"/>
</dbReference>
<keyword evidence="3" id="KW-1185">Reference proteome</keyword>
<feature type="signal peptide" evidence="1">
    <location>
        <begin position="1"/>
        <end position="17"/>
    </location>
</feature>
<organism evidence="2 3">
    <name type="scientific">Mycena pura</name>
    <dbReference type="NCBI Taxonomy" id="153505"/>
    <lineage>
        <taxon>Eukaryota</taxon>
        <taxon>Fungi</taxon>
        <taxon>Dikarya</taxon>
        <taxon>Basidiomycota</taxon>
        <taxon>Agaricomycotina</taxon>
        <taxon>Agaricomycetes</taxon>
        <taxon>Agaricomycetidae</taxon>
        <taxon>Agaricales</taxon>
        <taxon>Marasmiineae</taxon>
        <taxon>Mycenaceae</taxon>
        <taxon>Mycena</taxon>
    </lineage>
</organism>
<evidence type="ECO:0000256" key="1">
    <source>
        <dbReference type="SAM" id="SignalP"/>
    </source>
</evidence>
<reference evidence="2" key="1">
    <citation type="submission" date="2023-03" db="EMBL/GenBank/DDBJ databases">
        <title>Massive genome expansion in bonnet fungi (Mycena s.s.) driven by repeated elements and novel gene families across ecological guilds.</title>
        <authorList>
            <consortium name="Lawrence Berkeley National Laboratory"/>
            <person name="Harder C.B."/>
            <person name="Miyauchi S."/>
            <person name="Viragh M."/>
            <person name="Kuo A."/>
            <person name="Thoen E."/>
            <person name="Andreopoulos B."/>
            <person name="Lu D."/>
            <person name="Skrede I."/>
            <person name="Drula E."/>
            <person name="Henrissat B."/>
            <person name="Morin E."/>
            <person name="Kohler A."/>
            <person name="Barry K."/>
            <person name="LaButti K."/>
            <person name="Morin E."/>
            <person name="Salamov A."/>
            <person name="Lipzen A."/>
            <person name="Mereny Z."/>
            <person name="Hegedus B."/>
            <person name="Baldrian P."/>
            <person name="Stursova M."/>
            <person name="Weitz H."/>
            <person name="Taylor A."/>
            <person name="Grigoriev I.V."/>
            <person name="Nagy L.G."/>
            <person name="Martin F."/>
            <person name="Kauserud H."/>
        </authorList>
    </citation>
    <scope>NUCLEOTIDE SEQUENCE</scope>
    <source>
        <strain evidence="2">9144</strain>
    </source>
</reference>
<name>A0AAD6YL20_9AGAR</name>
<feature type="non-terminal residue" evidence="2">
    <location>
        <position position="1"/>
    </location>
</feature>
<feature type="non-terminal residue" evidence="2">
    <location>
        <position position="109"/>
    </location>
</feature>
<feature type="chain" id="PRO_5042200023" evidence="1">
    <location>
        <begin position="18"/>
        <end position="109"/>
    </location>
</feature>
<proteinExistence type="predicted"/>
<dbReference type="AlphaFoldDB" id="A0AAD6YL20"/>
<evidence type="ECO:0000313" key="3">
    <source>
        <dbReference type="Proteomes" id="UP001219525"/>
    </source>
</evidence>
<gene>
    <name evidence="2" type="ORF">GGX14DRAFT_428839</name>
</gene>
<evidence type="ECO:0000313" key="2">
    <source>
        <dbReference type="EMBL" id="KAJ7222471.1"/>
    </source>
</evidence>
<dbReference type="Proteomes" id="UP001219525">
    <property type="component" value="Unassembled WGS sequence"/>
</dbReference>
<accession>A0AAD6YL20</accession>